<feature type="region of interest" description="Disordered" evidence="1">
    <location>
        <begin position="329"/>
        <end position="366"/>
    </location>
</feature>
<keyword evidence="2" id="KW-0808">Transferase</keyword>
<reference evidence="2 3" key="1">
    <citation type="submission" date="2016-02" db="EMBL/GenBank/DDBJ databases">
        <title>Genome analysis of coral dinoflagellate symbionts highlights evolutionary adaptations to a symbiotic lifestyle.</title>
        <authorList>
            <person name="Aranda M."/>
            <person name="Li Y."/>
            <person name="Liew Y.J."/>
            <person name="Baumgarten S."/>
            <person name="Simakov O."/>
            <person name="Wilson M."/>
            <person name="Piel J."/>
            <person name="Ashoor H."/>
            <person name="Bougouffa S."/>
            <person name="Bajic V.B."/>
            <person name="Ryu T."/>
            <person name="Ravasi T."/>
            <person name="Bayer T."/>
            <person name="Micklem G."/>
            <person name="Kim H."/>
            <person name="Bhak J."/>
            <person name="Lajeunesse T.C."/>
            <person name="Voolstra C.R."/>
        </authorList>
    </citation>
    <scope>NUCLEOTIDE SEQUENCE [LARGE SCALE GENOMIC DNA]</scope>
    <source>
        <strain evidence="2 3">CCMP2467</strain>
    </source>
</reference>
<keyword evidence="2" id="KW-0418">Kinase</keyword>
<dbReference type="InterPro" id="IPR051272">
    <property type="entry name" value="RIO-type_Ser/Thr_kinase"/>
</dbReference>
<dbReference type="OrthoDB" id="438507at2759"/>
<dbReference type="PANTHER" id="PTHR45723">
    <property type="entry name" value="SERINE/THREONINE-PROTEIN KINASE RIO1"/>
    <property type="match status" value="1"/>
</dbReference>
<evidence type="ECO:0000313" key="2">
    <source>
        <dbReference type="EMBL" id="OLP90620.1"/>
    </source>
</evidence>
<accession>A0A1Q9D616</accession>
<keyword evidence="3" id="KW-1185">Reference proteome</keyword>
<feature type="compositionally biased region" description="Acidic residues" evidence="1">
    <location>
        <begin position="893"/>
        <end position="903"/>
    </location>
</feature>
<name>A0A1Q9D616_SYMMI</name>
<dbReference type="Proteomes" id="UP000186817">
    <property type="component" value="Unassembled WGS sequence"/>
</dbReference>
<proteinExistence type="predicted"/>
<protein>
    <submittedName>
        <fullName evidence="2">Serine/threonine-protein kinase RIO1</fullName>
    </submittedName>
</protein>
<dbReference type="SUPFAM" id="SSF56219">
    <property type="entry name" value="DNase I-like"/>
    <property type="match status" value="1"/>
</dbReference>
<dbReference type="Gene3D" id="3.60.10.10">
    <property type="entry name" value="Endonuclease/exonuclease/phosphatase"/>
    <property type="match status" value="1"/>
</dbReference>
<feature type="compositionally biased region" description="Basic residues" evidence="1">
    <location>
        <begin position="939"/>
        <end position="955"/>
    </location>
</feature>
<evidence type="ECO:0000313" key="3">
    <source>
        <dbReference type="Proteomes" id="UP000186817"/>
    </source>
</evidence>
<comment type="caution">
    <text evidence="2">The sequence shown here is derived from an EMBL/GenBank/DDBJ whole genome shotgun (WGS) entry which is preliminary data.</text>
</comment>
<dbReference type="EMBL" id="LSRX01000702">
    <property type="protein sequence ID" value="OLP90620.1"/>
    <property type="molecule type" value="Genomic_DNA"/>
</dbReference>
<gene>
    <name evidence="2" type="primary">Riok1</name>
    <name evidence="2" type="ORF">AK812_SmicGene27799</name>
</gene>
<evidence type="ECO:0000256" key="1">
    <source>
        <dbReference type="SAM" id="MobiDB-lite"/>
    </source>
</evidence>
<dbReference type="GO" id="GO:0016301">
    <property type="term" value="F:kinase activity"/>
    <property type="evidence" value="ECO:0007669"/>
    <property type="project" value="UniProtKB-KW"/>
</dbReference>
<organism evidence="2 3">
    <name type="scientific">Symbiodinium microadriaticum</name>
    <name type="common">Dinoflagellate</name>
    <name type="synonym">Zooxanthella microadriatica</name>
    <dbReference type="NCBI Taxonomy" id="2951"/>
    <lineage>
        <taxon>Eukaryota</taxon>
        <taxon>Sar</taxon>
        <taxon>Alveolata</taxon>
        <taxon>Dinophyceae</taxon>
        <taxon>Suessiales</taxon>
        <taxon>Symbiodiniaceae</taxon>
        <taxon>Symbiodinium</taxon>
    </lineage>
</organism>
<feature type="compositionally biased region" description="Polar residues" evidence="1">
    <location>
        <begin position="442"/>
        <end position="462"/>
    </location>
</feature>
<feature type="compositionally biased region" description="Basic and acidic residues" evidence="1">
    <location>
        <begin position="912"/>
        <end position="938"/>
    </location>
</feature>
<feature type="region of interest" description="Disordered" evidence="1">
    <location>
        <begin position="438"/>
        <end position="495"/>
    </location>
</feature>
<dbReference type="InterPro" id="IPR036691">
    <property type="entry name" value="Endo/exonu/phosph_ase_sf"/>
</dbReference>
<dbReference type="AlphaFoldDB" id="A0A1Q9D616"/>
<feature type="region of interest" description="Disordered" evidence="1">
    <location>
        <begin position="871"/>
        <end position="961"/>
    </location>
</feature>
<sequence length="961" mass="108519">MWEDATHYFIHSGTSAKDHSQAGLLTIISKRVVDKGSLRFISAIDGRLLRVQFKHGPRQVDVINFYQHTWRPTKHVQSLRHKAWDSLTQQIQAVPLRSRLLVGGDFNTPCTASSPYAGPNVLHKPEHGIQDADDLQAIVQGLDLVFLNTFSQAVPAHTYQRNQQRSQIDFWLTRRLQAGGKAKLAGPMPDFHVGRWRGGPRYMPVQASLMCHWQPWEHRKFQHLATQTEVDRHAILRASSAADDPRIPQFRADVQTLVSQGSLSIEQLQTRVFELACKHFPKRPPQRAEKPWQDGALTHYAETMWSHFRARWPHWWRLTSPNAGREDFAKPYTRRHSNGSARSCKDAGDSRLDRESSSGDRPSYPVPSMALVPVDLQRHKCSVYIRCIVPTQAMDPQSSQVPIPTTPTFCDTTVEADETAAAPAADHALTEMFGPLLGKRATPTTEPNQQSTAERPNKSGKQNEGGKGKGPNKRQPGRYRGGGRSSPQGDQDGGLNRETLKLVARALVHQQEAIDTLRLSTGWIWWLRIPEPTVIPTLIEAAELWREQVTKKDSKLKANNTLAKNSGWIDSNGRWVFQRWNPELRALEVDSSRSALTHEELIRTIKEIQSLIHPETLSRFHVLRHLEPQMEGQTVRVMMDIALRCPEATQLFQGLTTLQGNSSLQLVWLQFKRSTMQRPPLIKQILVGPERATNMTVRNFCTISVGLASCNITYTVEAAILHQGRFTCYFAGVGKRRHTRLISIAMPGGLAAGTLHCKFSAAVVTSVETPFLEWNIPATHTELTLDVTTLAPLPPPLEQEAHMHWIKILGQALMEAAENGDFQQEDEEDEVFIQTWIPSNLNQVSDQRFLDRELEKRQRGEEVLYERLLACDEPSVEDEPAPGEAKQIANNSESDDEPEDPDEAASGSELEEGAKNDGHRPDGMDKAEWKRKVKEEKREKRKDKVPKALKKKFRKQAAQGR</sequence>
<feature type="compositionally biased region" description="Basic and acidic residues" evidence="1">
    <location>
        <begin position="343"/>
        <end position="358"/>
    </location>
</feature>